<sequence length="122" mass="13994">MVIDATEHLINELRNNGDAIKVSPRLAFDLANEKIIPLIDFSTIARSVLGQHWRQASQQQRQQFTSEFRSFTINFFLKAMSTYSEEIVDTADSFTYPPDTWTPGNTRATVFMDFKLKDGLKT</sequence>
<gene>
    <name evidence="1" type="ORF">BOW51_09400</name>
</gene>
<evidence type="ECO:0000313" key="2">
    <source>
        <dbReference type="Proteomes" id="UP000190896"/>
    </source>
</evidence>
<comment type="caution">
    <text evidence="1">The sequence shown here is derived from an EMBL/GenBank/DDBJ whole genome shotgun (WGS) entry which is preliminary data.</text>
</comment>
<organism evidence="1 2">
    <name type="scientific">Solemya velesiana gill symbiont</name>
    <dbReference type="NCBI Taxonomy" id="1918948"/>
    <lineage>
        <taxon>Bacteria</taxon>
        <taxon>Pseudomonadati</taxon>
        <taxon>Pseudomonadota</taxon>
        <taxon>Gammaproteobacteria</taxon>
        <taxon>sulfur-oxidizing symbionts</taxon>
    </lineage>
</organism>
<dbReference type="AlphaFoldDB" id="A0A1T2KSZ8"/>
<dbReference type="Pfam" id="PF05494">
    <property type="entry name" value="MlaC"/>
    <property type="match status" value="1"/>
</dbReference>
<dbReference type="PANTHER" id="PTHR36573">
    <property type="entry name" value="INTERMEMBRANE PHOSPHOLIPID TRANSPORT SYSTEM BINDING PROTEIN MLAC"/>
    <property type="match status" value="1"/>
</dbReference>
<dbReference type="Proteomes" id="UP000190896">
    <property type="component" value="Unassembled WGS sequence"/>
</dbReference>
<dbReference type="InterPro" id="IPR042245">
    <property type="entry name" value="Tgt2/MlaC_sf"/>
</dbReference>
<dbReference type="Gene3D" id="3.10.450.710">
    <property type="entry name" value="Tgt2/MlaC"/>
    <property type="match status" value="1"/>
</dbReference>
<protein>
    <submittedName>
        <fullName evidence="1">Uncharacterized protein</fullName>
    </submittedName>
</protein>
<evidence type="ECO:0000313" key="1">
    <source>
        <dbReference type="EMBL" id="OOZ35974.1"/>
    </source>
</evidence>
<proteinExistence type="predicted"/>
<keyword evidence="2" id="KW-1185">Reference proteome</keyword>
<dbReference type="InterPro" id="IPR008869">
    <property type="entry name" value="MlaC/ttg2D"/>
</dbReference>
<reference evidence="1 2" key="1">
    <citation type="submission" date="2016-11" db="EMBL/GenBank/DDBJ databases">
        <title>Mixed transmission modes and dynamic genome evolution in an obligate animal-bacterial symbiosis.</title>
        <authorList>
            <person name="Russell S.L."/>
            <person name="Corbett-Detig R.B."/>
            <person name="Cavanaugh C.M."/>
        </authorList>
    </citation>
    <scope>NUCLEOTIDE SEQUENCE [LARGE SCALE GENOMIC DNA]</scope>
    <source>
        <strain evidence="1">Se-Cadez</strain>
    </source>
</reference>
<accession>A0A1T2KSZ8</accession>
<dbReference type="PANTHER" id="PTHR36573:SF1">
    <property type="entry name" value="INTERMEMBRANE PHOSPHOLIPID TRANSPORT SYSTEM BINDING PROTEIN MLAC"/>
    <property type="match status" value="1"/>
</dbReference>
<dbReference type="EMBL" id="MPRJ01000062">
    <property type="protein sequence ID" value="OOZ35974.1"/>
    <property type="molecule type" value="Genomic_DNA"/>
</dbReference>
<name>A0A1T2KSZ8_9GAMM</name>